<evidence type="ECO:0000313" key="3">
    <source>
        <dbReference type="Proteomes" id="UP001430953"/>
    </source>
</evidence>
<dbReference type="EMBL" id="JADYXP020000001">
    <property type="protein sequence ID" value="KAL0134381.1"/>
    <property type="molecule type" value="Genomic_DNA"/>
</dbReference>
<feature type="chain" id="PRO_5043408024" description="Secreted protein" evidence="1">
    <location>
        <begin position="27"/>
        <end position="215"/>
    </location>
</feature>
<dbReference type="AlphaFoldDB" id="A0AAW2H466"/>
<evidence type="ECO:0008006" key="4">
    <source>
        <dbReference type="Google" id="ProtNLM"/>
    </source>
</evidence>
<protein>
    <recommendedName>
        <fullName evidence="4">Secreted protein</fullName>
    </recommendedName>
</protein>
<proteinExistence type="predicted"/>
<dbReference type="Proteomes" id="UP001430953">
    <property type="component" value="Unassembled WGS sequence"/>
</dbReference>
<evidence type="ECO:0000313" key="2">
    <source>
        <dbReference type="EMBL" id="KAL0134381.1"/>
    </source>
</evidence>
<keyword evidence="1" id="KW-0732">Signal</keyword>
<sequence>MYMRVANKWSAFKIFLSIYLLPGVVERSVFTSGDFECTDEYTARPDAQNSFRTGSRLVSMPTTTGRISFCASATFVFTTPPIALTRNRRGMRARCAIQADGDSAGFVQVLFDVPNDTITSRISREVTKGNVNCHNNYHCTNKFKKQLKIYKIFIAFNSAVINTNCARRSRNDRHYTLLISPYIVRSYKLVSSTTRLRRSRACNEHIIIPGSTLAQ</sequence>
<organism evidence="2 3">
    <name type="scientific">Cardiocondyla obscurior</name>
    <dbReference type="NCBI Taxonomy" id="286306"/>
    <lineage>
        <taxon>Eukaryota</taxon>
        <taxon>Metazoa</taxon>
        <taxon>Ecdysozoa</taxon>
        <taxon>Arthropoda</taxon>
        <taxon>Hexapoda</taxon>
        <taxon>Insecta</taxon>
        <taxon>Pterygota</taxon>
        <taxon>Neoptera</taxon>
        <taxon>Endopterygota</taxon>
        <taxon>Hymenoptera</taxon>
        <taxon>Apocrita</taxon>
        <taxon>Aculeata</taxon>
        <taxon>Formicoidea</taxon>
        <taxon>Formicidae</taxon>
        <taxon>Myrmicinae</taxon>
        <taxon>Cardiocondyla</taxon>
    </lineage>
</organism>
<feature type="signal peptide" evidence="1">
    <location>
        <begin position="1"/>
        <end position="26"/>
    </location>
</feature>
<gene>
    <name evidence="2" type="ORF">PUN28_001281</name>
</gene>
<name>A0AAW2H466_9HYME</name>
<evidence type="ECO:0000256" key="1">
    <source>
        <dbReference type="SAM" id="SignalP"/>
    </source>
</evidence>
<comment type="caution">
    <text evidence="2">The sequence shown here is derived from an EMBL/GenBank/DDBJ whole genome shotgun (WGS) entry which is preliminary data.</text>
</comment>
<accession>A0AAW2H466</accession>
<reference evidence="2 3" key="1">
    <citation type="submission" date="2023-03" db="EMBL/GenBank/DDBJ databases">
        <title>High recombination rates correlate with genetic variation in Cardiocondyla obscurior ants.</title>
        <authorList>
            <person name="Errbii M."/>
        </authorList>
    </citation>
    <scope>NUCLEOTIDE SEQUENCE [LARGE SCALE GENOMIC DNA]</scope>
    <source>
        <strain evidence="2">Alpha-2009</strain>
        <tissue evidence="2">Whole body</tissue>
    </source>
</reference>
<keyword evidence="3" id="KW-1185">Reference proteome</keyword>